<evidence type="ECO:0000256" key="4">
    <source>
        <dbReference type="SAM" id="MobiDB-lite"/>
    </source>
</evidence>
<evidence type="ECO:0000256" key="2">
    <source>
        <dbReference type="ARBA" id="ARBA00023012"/>
    </source>
</evidence>
<dbReference type="PANTHER" id="PTHR44591:SF14">
    <property type="entry name" value="PROTEIN PILG"/>
    <property type="match status" value="1"/>
</dbReference>
<protein>
    <submittedName>
        <fullName evidence="6">Alkaline phosphatase synthesis transcriptional regulatory protein PhoP</fullName>
    </submittedName>
</protein>
<evidence type="ECO:0000256" key="3">
    <source>
        <dbReference type="PROSITE-ProRule" id="PRU00169"/>
    </source>
</evidence>
<feature type="region of interest" description="Disordered" evidence="4">
    <location>
        <begin position="133"/>
        <end position="154"/>
    </location>
</feature>
<keyword evidence="2" id="KW-0902">Two-component regulatory system</keyword>
<keyword evidence="7" id="KW-1185">Reference proteome</keyword>
<dbReference type="SUPFAM" id="SSF52172">
    <property type="entry name" value="CheY-like"/>
    <property type="match status" value="1"/>
</dbReference>
<accession>A0ABX5Y0A5</accession>
<sequence>MPTEKRKVLIAEDNPGLARVLSFKFKSCGFEPITCGNGGEAWKSFCDSQVAAVVSDHEMPIMSGIELIERVREMDATVPCFLVTGRQLELSRDPRVVKLKIDTVFGKPFSPGTVVSAVNDAINQHASKAACPPALAASTPSGGMPSTGLPGASA</sequence>
<dbReference type="Proteomes" id="UP000318081">
    <property type="component" value="Chromosome"/>
</dbReference>
<dbReference type="InterPro" id="IPR001789">
    <property type="entry name" value="Sig_transdc_resp-reg_receiver"/>
</dbReference>
<dbReference type="EMBL" id="CP036432">
    <property type="protein sequence ID" value="QDV87712.1"/>
    <property type="molecule type" value="Genomic_DNA"/>
</dbReference>
<dbReference type="InterPro" id="IPR011006">
    <property type="entry name" value="CheY-like_superfamily"/>
</dbReference>
<dbReference type="InterPro" id="IPR050595">
    <property type="entry name" value="Bact_response_regulator"/>
</dbReference>
<name>A0ABX5Y0A5_9BACT</name>
<dbReference type="CDD" id="cd00156">
    <property type="entry name" value="REC"/>
    <property type="match status" value="1"/>
</dbReference>
<evidence type="ECO:0000259" key="5">
    <source>
        <dbReference type="PROSITE" id="PS50110"/>
    </source>
</evidence>
<evidence type="ECO:0000256" key="1">
    <source>
        <dbReference type="ARBA" id="ARBA00022553"/>
    </source>
</evidence>
<dbReference type="RefSeq" id="WP_145219533.1">
    <property type="nucleotide sequence ID" value="NZ_CP036432.1"/>
</dbReference>
<dbReference type="PANTHER" id="PTHR44591">
    <property type="entry name" value="STRESS RESPONSE REGULATOR PROTEIN 1"/>
    <property type="match status" value="1"/>
</dbReference>
<gene>
    <name evidence="6" type="primary">phoP_3</name>
    <name evidence="6" type="ORF">TBK1r_67430</name>
</gene>
<proteinExistence type="predicted"/>
<dbReference type="PROSITE" id="PS50110">
    <property type="entry name" value="RESPONSE_REGULATORY"/>
    <property type="match status" value="1"/>
</dbReference>
<evidence type="ECO:0000313" key="7">
    <source>
        <dbReference type="Proteomes" id="UP000318081"/>
    </source>
</evidence>
<dbReference type="Pfam" id="PF00072">
    <property type="entry name" value="Response_reg"/>
    <property type="match status" value="1"/>
</dbReference>
<dbReference type="Gene3D" id="3.40.50.2300">
    <property type="match status" value="1"/>
</dbReference>
<organism evidence="6 7">
    <name type="scientific">Stieleria magnilauensis</name>
    <dbReference type="NCBI Taxonomy" id="2527963"/>
    <lineage>
        <taxon>Bacteria</taxon>
        <taxon>Pseudomonadati</taxon>
        <taxon>Planctomycetota</taxon>
        <taxon>Planctomycetia</taxon>
        <taxon>Pirellulales</taxon>
        <taxon>Pirellulaceae</taxon>
        <taxon>Stieleria</taxon>
    </lineage>
</organism>
<feature type="modified residue" description="4-aspartylphosphate" evidence="3">
    <location>
        <position position="56"/>
    </location>
</feature>
<reference evidence="6 7" key="1">
    <citation type="submission" date="2019-02" db="EMBL/GenBank/DDBJ databases">
        <title>Deep-cultivation of Planctomycetes and their phenomic and genomic characterization uncovers novel biology.</title>
        <authorList>
            <person name="Wiegand S."/>
            <person name="Jogler M."/>
            <person name="Boedeker C."/>
            <person name="Pinto D."/>
            <person name="Vollmers J."/>
            <person name="Rivas-Marin E."/>
            <person name="Kohn T."/>
            <person name="Peeters S.H."/>
            <person name="Heuer A."/>
            <person name="Rast P."/>
            <person name="Oberbeckmann S."/>
            <person name="Bunk B."/>
            <person name="Jeske O."/>
            <person name="Meyerdierks A."/>
            <person name="Storesund J.E."/>
            <person name="Kallscheuer N."/>
            <person name="Luecker S."/>
            <person name="Lage O.M."/>
            <person name="Pohl T."/>
            <person name="Merkel B.J."/>
            <person name="Hornburger P."/>
            <person name="Mueller R.-W."/>
            <person name="Bruemmer F."/>
            <person name="Labrenz M."/>
            <person name="Spormann A.M."/>
            <person name="Op den Camp H."/>
            <person name="Overmann J."/>
            <person name="Amann R."/>
            <person name="Jetten M.S.M."/>
            <person name="Mascher T."/>
            <person name="Medema M.H."/>
            <person name="Devos D.P."/>
            <person name="Kaster A.-K."/>
            <person name="Ovreas L."/>
            <person name="Rohde M."/>
            <person name="Galperin M.Y."/>
            <person name="Jogler C."/>
        </authorList>
    </citation>
    <scope>NUCLEOTIDE SEQUENCE [LARGE SCALE GENOMIC DNA]</scope>
    <source>
        <strain evidence="6 7">TBK1r</strain>
    </source>
</reference>
<feature type="domain" description="Response regulatory" evidence="5">
    <location>
        <begin position="7"/>
        <end position="122"/>
    </location>
</feature>
<evidence type="ECO:0000313" key="6">
    <source>
        <dbReference type="EMBL" id="QDV87712.1"/>
    </source>
</evidence>
<keyword evidence="1 3" id="KW-0597">Phosphoprotein</keyword>
<dbReference type="SMART" id="SM00448">
    <property type="entry name" value="REC"/>
    <property type="match status" value="1"/>
</dbReference>